<dbReference type="Proteomes" id="UP001177021">
    <property type="component" value="Unassembled WGS sequence"/>
</dbReference>
<name>A0ACB0LGW2_TRIPR</name>
<keyword evidence="2" id="KW-1185">Reference proteome</keyword>
<evidence type="ECO:0000313" key="1">
    <source>
        <dbReference type="EMBL" id="CAJ2666452.1"/>
    </source>
</evidence>
<reference evidence="1" key="1">
    <citation type="submission" date="2023-10" db="EMBL/GenBank/DDBJ databases">
        <authorList>
            <person name="Rodriguez Cubillos JULIANA M."/>
            <person name="De Vega J."/>
        </authorList>
    </citation>
    <scope>NUCLEOTIDE SEQUENCE</scope>
</reference>
<sequence>MESHHLAFLNICRVHPMSSAQYLQGTSNVEAVDDMLLQRANMIAKLKQKLIKAQDDMKRFADTHRREQKFEVGDLVMVKLRPYRQITAKEAPHSKLAKRFYGPFAATEKIGTVAYRLALPPESRIHPVFHCSVVKPFHSEADTTPTVATLPPYSTENQPVITPLTILQTRWNTSAAEPHLEVSVQWKGLNPDDTSWENWISLKSHYNLEDKVILDGLENVRPEPNIASTSQHKQKPKREVIPPKHLQDYYRF</sequence>
<protein>
    <submittedName>
        <fullName evidence="1">Uncharacterized protein</fullName>
    </submittedName>
</protein>
<accession>A0ACB0LGW2</accession>
<proteinExistence type="predicted"/>
<gene>
    <name evidence="1" type="ORF">MILVUS5_LOCUS31243</name>
</gene>
<evidence type="ECO:0000313" key="2">
    <source>
        <dbReference type="Proteomes" id="UP001177021"/>
    </source>
</evidence>
<organism evidence="1 2">
    <name type="scientific">Trifolium pratense</name>
    <name type="common">Red clover</name>
    <dbReference type="NCBI Taxonomy" id="57577"/>
    <lineage>
        <taxon>Eukaryota</taxon>
        <taxon>Viridiplantae</taxon>
        <taxon>Streptophyta</taxon>
        <taxon>Embryophyta</taxon>
        <taxon>Tracheophyta</taxon>
        <taxon>Spermatophyta</taxon>
        <taxon>Magnoliopsida</taxon>
        <taxon>eudicotyledons</taxon>
        <taxon>Gunneridae</taxon>
        <taxon>Pentapetalae</taxon>
        <taxon>rosids</taxon>
        <taxon>fabids</taxon>
        <taxon>Fabales</taxon>
        <taxon>Fabaceae</taxon>
        <taxon>Papilionoideae</taxon>
        <taxon>50 kb inversion clade</taxon>
        <taxon>NPAAA clade</taxon>
        <taxon>Hologalegina</taxon>
        <taxon>IRL clade</taxon>
        <taxon>Trifolieae</taxon>
        <taxon>Trifolium</taxon>
    </lineage>
</organism>
<comment type="caution">
    <text evidence="1">The sequence shown here is derived from an EMBL/GenBank/DDBJ whole genome shotgun (WGS) entry which is preliminary data.</text>
</comment>
<dbReference type="EMBL" id="CASHSV030000513">
    <property type="protein sequence ID" value="CAJ2666452.1"/>
    <property type="molecule type" value="Genomic_DNA"/>
</dbReference>